<evidence type="ECO:0000313" key="2">
    <source>
        <dbReference type="Proteomes" id="UP000229678"/>
    </source>
</evidence>
<protein>
    <submittedName>
        <fullName evidence="1">Uncharacterized protein</fullName>
    </submittedName>
</protein>
<dbReference type="AlphaFoldDB" id="A0A2D3C8N7"/>
<dbReference type="Proteomes" id="UP000229678">
    <property type="component" value="Chromosome"/>
</dbReference>
<gene>
    <name evidence="1" type="ORF">BKM01_10275</name>
</gene>
<dbReference type="KEGG" id="mpot:BKM01_10275"/>
<dbReference type="EMBL" id="CP017881">
    <property type="protein sequence ID" value="ATU09114.1"/>
    <property type="molecule type" value="Genomic_DNA"/>
</dbReference>
<name>A0A2D3C8N7_9EURY</name>
<reference evidence="2" key="1">
    <citation type="submission" date="2016-10" db="EMBL/GenBank/DDBJ databases">
        <authorList>
            <person name="L'haridon S."/>
            <person name="Corre E."/>
        </authorList>
    </citation>
    <scope>NUCLEOTIDE SEQUENCE [LARGE SCALE GENOMIC DNA]</scope>
    <source>
        <strain evidence="2">FDF-1T</strain>
    </source>
</reference>
<organism evidence="1 2">
    <name type="scientific">Methanohalophilus portucalensis</name>
    <dbReference type="NCBI Taxonomy" id="39664"/>
    <lineage>
        <taxon>Archaea</taxon>
        <taxon>Methanobacteriati</taxon>
        <taxon>Methanobacteriota</taxon>
        <taxon>Stenosarchaea group</taxon>
        <taxon>Methanomicrobia</taxon>
        <taxon>Methanosarcinales</taxon>
        <taxon>Methanosarcinaceae</taxon>
        <taxon>Methanohalophilus</taxon>
    </lineage>
</organism>
<accession>A0A2D3C8N7</accession>
<proteinExistence type="predicted"/>
<sequence>MNVFFSDRKSEIPIKSGTINLCIIPEQYRVRWIFTKDFVLHKLRREMRDIVIKNKKENLEWTQ</sequence>
<evidence type="ECO:0000313" key="1">
    <source>
        <dbReference type="EMBL" id="ATU09114.1"/>
    </source>
</evidence>